<evidence type="ECO:0000313" key="4">
    <source>
        <dbReference type="Proteomes" id="UP000538147"/>
    </source>
</evidence>
<gene>
    <name evidence="3" type="ORF">FHS79_002443</name>
</gene>
<dbReference type="Proteomes" id="UP000538147">
    <property type="component" value="Unassembled WGS sequence"/>
</dbReference>
<dbReference type="AlphaFoldDB" id="A0A841LH09"/>
<dbReference type="EMBL" id="JACIIV010000017">
    <property type="protein sequence ID" value="MBB6228258.1"/>
    <property type="molecule type" value="Genomic_DNA"/>
</dbReference>
<sequence length="664" mass="71668">MAKARSRKASPAKAAPARPEVAIIGGGIAGLSAALRLSQRGFAVTVFEAKPELGGNMSSTNVHGIDHDVYPHMFCDWYANFWTIFEQDLGFARATHFEPQDGVKLLELGAETYLDLRNPSTLSTVWENLTSGILSVPEMIVLMFSMLDLAAHPFGGDVTDNLERIDVNGFLYSRGYVTEDVAKVHNYILTLVWSMNSDVTAAKTYQDFLRHFSSFPNQRPLAWLLRGSLRQKIMQPLADKLRDLGVTVHTDTMVTALDIIDGRPRLIVEARNGVAAPQAFDHAIIATPAGAMIRLAMGAPGEDPATKIVAVEPRIAQLQHFHDAAIPVVDIYFKKKLAGVPQGQIGLTGSSMMLSVIDISQLWETSSMMRERTALVLAASDGFAIPAVGPEARGFAMIEQLHRWLPIFNLGTHWGDPDSDIEWAMSHFRANDTNRLFIDDVSSWAFRPTASDPAALSNIFLAGDYCQSSADMATIEAAVQTGLLAAQALQAADARSHGKMRGEPITLAAEQLDGSAKLLAAKLALLPAAYGASAWAALSESLANPGGERPGTENYPLLLPLSCTLDWWTTAYSLALELAPGIKSASLADAGKATLLKAVDLLQDFARHQPGRGDPRPPPSELATTFSAFAGAAMRAAEAALTKAARGKPPAPDAPYKRRWRVKP</sequence>
<comment type="caution">
    <text evidence="3">The sequence shown here is derived from an EMBL/GenBank/DDBJ whole genome shotgun (WGS) entry which is preliminary data.</text>
</comment>
<dbReference type="InterPro" id="IPR002937">
    <property type="entry name" value="Amino_oxidase"/>
</dbReference>
<protein>
    <recommendedName>
        <fullName evidence="2">Amine oxidase domain-containing protein</fullName>
    </recommendedName>
</protein>
<evidence type="ECO:0000259" key="2">
    <source>
        <dbReference type="Pfam" id="PF01593"/>
    </source>
</evidence>
<dbReference type="Pfam" id="PF01593">
    <property type="entry name" value="Amino_oxidase"/>
    <property type="match status" value="1"/>
</dbReference>
<dbReference type="PANTHER" id="PTHR42923">
    <property type="entry name" value="PROTOPORPHYRINOGEN OXIDASE"/>
    <property type="match status" value="1"/>
</dbReference>
<dbReference type="Gene3D" id="3.50.50.60">
    <property type="entry name" value="FAD/NAD(P)-binding domain"/>
    <property type="match status" value="1"/>
</dbReference>
<feature type="region of interest" description="Disordered" evidence="1">
    <location>
        <begin position="640"/>
        <end position="664"/>
    </location>
</feature>
<organism evidence="3 4">
    <name type="scientific">Polymorphobacter multimanifer</name>
    <dbReference type="NCBI Taxonomy" id="1070431"/>
    <lineage>
        <taxon>Bacteria</taxon>
        <taxon>Pseudomonadati</taxon>
        <taxon>Pseudomonadota</taxon>
        <taxon>Alphaproteobacteria</taxon>
        <taxon>Sphingomonadales</taxon>
        <taxon>Sphingosinicellaceae</taxon>
        <taxon>Polymorphobacter</taxon>
    </lineage>
</organism>
<reference evidence="3 4" key="1">
    <citation type="submission" date="2020-08" db="EMBL/GenBank/DDBJ databases">
        <title>Genomic Encyclopedia of Type Strains, Phase IV (KMG-IV): sequencing the most valuable type-strain genomes for metagenomic binning, comparative biology and taxonomic classification.</title>
        <authorList>
            <person name="Goeker M."/>
        </authorList>
    </citation>
    <scope>NUCLEOTIDE SEQUENCE [LARGE SCALE GENOMIC DNA]</scope>
    <source>
        <strain evidence="3 4">DSM 102189</strain>
    </source>
</reference>
<dbReference type="InterPro" id="IPR050464">
    <property type="entry name" value="Zeta_carotene_desat/Oxidored"/>
</dbReference>
<dbReference type="InterPro" id="IPR036188">
    <property type="entry name" value="FAD/NAD-bd_sf"/>
</dbReference>
<keyword evidence="4" id="KW-1185">Reference proteome</keyword>
<dbReference type="RefSeq" id="WP_184200284.1">
    <property type="nucleotide sequence ID" value="NZ_BMOX01000066.1"/>
</dbReference>
<evidence type="ECO:0000256" key="1">
    <source>
        <dbReference type="SAM" id="MobiDB-lite"/>
    </source>
</evidence>
<dbReference type="PRINTS" id="PR00419">
    <property type="entry name" value="ADXRDTASE"/>
</dbReference>
<proteinExistence type="predicted"/>
<dbReference type="PANTHER" id="PTHR42923:SF46">
    <property type="entry name" value="AMINE OXIDASE"/>
    <property type="match status" value="1"/>
</dbReference>
<accession>A0A841LH09</accession>
<dbReference type="GO" id="GO:0016491">
    <property type="term" value="F:oxidoreductase activity"/>
    <property type="evidence" value="ECO:0007669"/>
    <property type="project" value="InterPro"/>
</dbReference>
<feature type="domain" description="Amine oxidase" evidence="2">
    <location>
        <begin position="28"/>
        <end position="489"/>
    </location>
</feature>
<evidence type="ECO:0000313" key="3">
    <source>
        <dbReference type="EMBL" id="MBB6228258.1"/>
    </source>
</evidence>
<name>A0A841LH09_9SPHN</name>
<dbReference type="SUPFAM" id="SSF51905">
    <property type="entry name" value="FAD/NAD(P)-binding domain"/>
    <property type="match status" value="1"/>
</dbReference>